<protein>
    <submittedName>
        <fullName evidence="1">Uncharacterized protein</fullName>
    </submittedName>
</protein>
<dbReference type="OMA" id="IAMEADT"/>
<dbReference type="KEGG" id="nta:107781574"/>
<evidence type="ECO:0000313" key="1">
    <source>
        <dbReference type="RefSeq" id="XP_016457787.1"/>
    </source>
</evidence>
<dbReference type="RefSeq" id="XP_016457787.1">
    <property type="nucleotide sequence ID" value="XM_016602301.1"/>
</dbReference>
<dbReference type="AlphaFoldDB" id="A0A1S3Z0X8"/>
<sequence>MRFIPALTNYIVPVIVERVRELVSLQWHQPNTDRTNHPLEVAPTVPTSSTTANIDEVHALGSDDDLSYSLVLNGGLTKHFQAKRGIRQGDPMSLYLFVIAMEADTSSVKTMQEAFNRFSVASGLQANAYKSSMYIAGVPQHIKELLLDLTGFTEEFILFKYLGVPLSAKKLNIHQCLPLVERITERVNYWSARMLSYSGRIQLIKSVLFGIQTYWAQIFLLTKKIIKMIDTICRTFLWTGSNAISRKALIAWDKICQPKAARLNIINMRIWNKAAILKHLWALTIKKYVLWIKWTQSYYIKNKDIRNGHT</sequence>
<organism evidence="1">
    <name type="scientific">Nicotiana tabacum</name>
    <name type="common">Common tobacco</name>
    <dbReference type="NCBI Taxonomy" id="4097"/>
    <lineage>
        <taxon>Eukaryota</taxon>
        <taxon>Viridiplantae</taxon>
        <taxon>Streptophyta</taxon>
        <taxon>Embryophyta</taxon>
        <taxon>Tracheophyta</taxon>
        <taxon>Spermatophyta</taxon>
        <taxon>Magnoliopsida</taxon>
        <taxon>eudicotyledons</taxon>
        <taxon>Gunneridae</taxon>
        <taxon>Pentapetalae</taxon>
        <taxon>asterids</taxon>
        <taxon>lamiids</taxon>
        <taxon>Solanales</taxon>
        <taxon>Solanaceae</taxon>
        <taxon>Nicotianoideae</taxon>
        <taxon>Nicotianeae</taxon>
        <taxon>Nicotiana</taxon>
    </lineage>
</organism>
<dbReference type="PANTHER" id="PTHR33116">
    <property type="entry name" value="REVERSE TRANSCRIPTASE ZINC-BINDING DOMAIN-CONTAINING PROTEIN-RELATED-RELATED"/>
    <property type="match status" value="1"/>
</dbReference>
<dbReference type="PANTHER" id="PTHR33116:SF66">
    <property type="entry name" value="REVERSE TRANSCRIPTASE ZINC-BINDING DOMAIN-CONTAINING PROTEIN"/>
    <property type="match status" value="1"/>
</dbReference>
<dbReference type="STRING" id="4097.A0A1S3Z0X8"/>
<gene>
    <name evidence="1" type="primary">LOC107781574</name>
</gene>
<name>A0A1S3Z0X8_TOBAC</name>
<proteinExistence type="predicted"/>
<dbReference type="OrthoDB" id="1297756at2759"/>
<reference evidence="1" key="1">
    <citation type="submission" date="2025-08" db="UniProtKB">
        <authorList>
            <consortium name="RefSeq"/>
        </authorList>
    </citation>
    <scope>IDENTIFICATION</scope>
</reference>
<dbReference type="PaxDb" id="4097-A0A1S3Z0X8"/>
<accession>A0A1S3Z0X8</accession>